<evidence type="ECO:0000256" key="2">
    <source>
        <dbReference type="ARBA" id="ARBA00006939"/>
    </source>
</evidence>
<accession>A0A1W6K797</accession>
<feature type="transmembrane region" description="Helical" evidence="8">
    <location>
        <begin position="116"/>
        <end position="132"/>
    </location>
</feature>
<evidence type="ECO:0000256" key="5">
    <source>
        <dbReference type="ARBA" id="ARBA00022833"/>
    </source>
</evidence>
<feature type="transmembrane region" description="Helical" evidence="8">
    <location>
        <begin position="238"/>
        <end position="256"/>
    </location>
</feature>
<keyword evidence="3" id="KW-1003">Cell membrane</keyword>
<comment type="subcellular location">
    <subcellularLocation>
        <location evidence="1">Cell membrane</location>
        <topology evidence="1">Multi-pass membrane protein</topology>
    </subcellularLocation>
</comment>
<dbReference type="EMBL" id="CP020931">
    <property type="protein sequence ID" value="ARM83305.1"/>
    <property type="molecule type" value="Genomic_DNA"/>
</dbReference>
<dbReference type="Pfam" id="PF02535">
    <property type="entry name" value="Zip"/>
    <property type="match status" value="1"/>
</dbReference>
<reference evidence="9 10" key="1">
    <citation type="submission" date="2017-04" db="EMBL/GenBank/DDBJ databases">
        <title>Genome Sequence of Marinobacter salarius strain SMR5 Isolated from a culture of the Diatom Skeletonema marinoi.</title>
        <authorList>
            <person name="Topel M."/>
            <person name="Pinder M.I.M."/>
            <person name="Johansson O.N."/>
            <person name="Kourtchenko O."/>
            <person name="Godhe A."/>
            <person name="Clarke A.K."/>
        </authorList>
    </citation>
    <scope>NUCLEOTIDE SEQUENCE [LARGE SCALE GENOMIC DNA]</scope>
    <source>
        <strain evidence="9 10">SMR5</strain>
    </source>
</reference>
<gene>
    <name evidence="9" type="primary">zupT</name>
    <name evidence="9" type="ORF">MARSALSMR5_01213</name>
</gene>
<feature type="transmembrane region" description="Helical" evidence="8">
    <location>
        <begin position="152"/>
        <end position="174"/>
    </location>
</feature>
<evidence type="ECO:0000256" key="1">
    <source>
        <dbReference type="ARBA" id="ARBA00004651"/>
    </source>
</evidence>
<keyword evidence="7 8" id="KW-0472">Membrane</keyword>
<evidence type="ECO:0000256" key="8">
    <source>
        <dbReference type="SAM" id="Phobius"/>
    </source>
</evidence>
<protein>
    <submittedName>
        <fullName evidence="9">Zinc transporter ZupT</fullName>
    </submittedName>
</protein>
<keyword evidence="5" id="KW-0862">Zinc</keyword>
<dbReference type="AlphaFoldDB" id="A0A1W6K797"/>
<feature type="transmembrane region" description="Helical" evidence="8">
    <location>
        <begin position="44"/>
        <end position="61"/>
    </location>
</feature>
<name>A0A1W6K797_9GAMM</name>
<proteinExistence type="inferred from homology"/>
<evidence type="ECO:0000256" key="3">
    <source>
        <dbReference type="ARBA" id="ARBA00022475"/>
    </source>
</evidence>
<keyword evidence="4 8" id="KW-0812">Transmembrane</keyword>
<dbReference type="InterPro" id="IPR003689">
    <property type="entry name" value="ZIP"/>
</dbReference>
<evidence type="ECO:0000313" key="10">
    <source>
        <dbReference type="Proteomes" id="UP000193100"/>
    </source>
</evidence>
<evidence type="ECO:0000256" key="6">
    <source>
        <dbReference type="ARBA" id="ARBA00022989"/>
    </source>
</evidence>
<evidence type="ECO:0000256" key="7">
    <source>
        <dbReference type="ARBA" id="ARBA00023136"/>
    </source>
</evidence>
<dbReference type="STRING" id="1420917.AU15_12725"/>
<feature type="transmembrane region" description="Helical" evidence="8">
    <location>
        <begin position="6"/>
        <end position="32"/>
    </location>
</feature>
<dbReference type="RefSeq" id="WP_085679633.1">
    <property type="nucleotide sequence ID" value="NZ_CP020931.1"/>
</dbReference>
<dbReference type="GO" id="GO:0005385">
    <property type="term" value="F:zinc ion transmembrane transporter activity"/>
    <property type="evidence" value="ECO:0007669"/>
    <property type="project" value="TreeGrafter"/>
</dbReference>
<feature type="transmembrane region" description="Helical" evidence="8">
    <location>
        <begin position="73"/>
        <end position="95"/>
    </location>
</feature>
<comment type="similarity">
    <text evidence="2">Belongs to the ZIP transporter (TC 2.A.5) family.</text>
</comment>
<feature type="transmembrane region" description="Helical" evidence="8">
    <location>
        <begin position="181"/>
        <end position="203"/>
    </location>
</feature>
<evidence type="ECO:0000313" key="9">
    <source>
        <dbReference type="EMBL" id="ARM83305.1"/>
    </source>
</evidence>
<keyword evidence="6 8" id="KW-1133">Transmembrane helix</keyword>
<dbReference type="GO" id="GO:0005886">
    <property type="term" value="C:plasma membrane"/>
    <property type="evidence" value="ECO:0007669"/>
    <property type="project" value="UniProtKB-SubCell"/>
</dbReference>
<dbReference type="PANTHER" id="PTHR11040">
    <property type="entry name" value="ZINC/IRON TRANSPORTER"/>
    <property type="match status" value="1"/>
</dbReference>
<dbReference type="GeneID" id="77255183"/>
<evidence type="ECO:0000256" key="4">
    <source>
        <dbReference type="ARBA" id="ARBA00022692"/>
    </source>
</evidence>
<sequence length="261" mass="27338">MLEDVNVVWLGSIASLLAGLGTGVGALGVFLVRKLTPQLQDGMLSAAAGVMLAASFFSLLLPGIEYGEELTGATWSAALMVIAGLLMGAGLLFSIHQRLPHEHFTLGREGPDSARIRRIWLFIIAIALHNFPEGMAVGVGFAGSDIGNGVALAVGIGLQNIPEGLAVAVSLLAIEHSRLKSFGIAVLTGLLEPVGGLFGSTMVWLAEPIMPWTLGFAAGAMLFIISDEIIPETHRGRFKTLATFSLLGGFVIMMFLDATLG</sequence>
<dbReference type="Proteomes" id="UP000193100">
    <property type="component" value="Chromosome"/>
</dbReference>
<organism evidence="9 10">
    <name type="scientific">Marinobacter salarius</name>
    <dbReference type="NCBI Taxonomy" id="1420917"/>
    <lineage>
        <taxon>Bacteria</taxon>
        <taxon>Pseudomonadati</taxon>
        <taxon>Pseudomonadota</taxon>
        <taxon>Gammaproteobacteria</taxon>
        <taxon>Pseudomonadales</taxon>
        <taxon>Marinobacteraceae</taxon>
        <taxon>Marinobacter</taxon>
    </lineage>
</organism>
<feature type="transmembrane region" description="Helical" evidence="8">
    <location>
        <begin position="209"/>
        <end position="226"/>
    </location>
</feature>
<dbReference type="PANTHER" id="PTHR11040:SF211">
    <property type="entry name" value="ZINC TRANSPORTER ZIP11"/>
    <property type="match status" value="1"/>
</dbReference>